<keyword evidence="18" id="KW-0812">Transmembrane</keyword>
<dbReference type="GO" id="GO:0030288">
    <property type="term" value="C:outer membrane-bounded periplasmic space"/>
    <property type="evidence" value="ECO:0007669"/>
    <property type="project" value="TreeGrafter"/>
</dbReference>
<comment type="catalytic activity">
    <reaction evidence="15">
        <text>Preferential cleavage: (Ac)2-L-Lys-D-Ala-|-D-Ala. Also transpeptidation of peptidyl-alanyl moieties that are N-acyl substituents of D-alanine.</text>
        <dbReference type="EC" id="3.4.16.4"/>
    </reaction>
</comment>
<evidence type="ECO:0000256" key="14">
    <source>
        <dbReference type="ARBA" id="ARBA00023316"/>
    </source>
</evidence>
<evidence type="ECO:0000256" key="7">
    <source>
        <dbReference type="ARBA" id="ARBA00022676"/>
    </source>
</evidence>
<evidence type="ECO:0000256" key="8">
    <source>
        <dbReference type="ARBA" id="ARBA00022679"/>
    </source>
</evidence>
<feature type="domain" description="Penicillin-binding protein transpeptidase" evidence="19">
    <location>
        <begin position="382"/>
        <end position="687"/>
    </location>
</feature>
<evidence type="ECO:0000256" key="1">
    <source>
        <dbReference type="ARBA" id="ARBA00004236"/>
    </source>
</evidence>
<evidence type="ECO:0000256" key="11">
    <source>
        <dbReference type="ARBA" id="ARBA00022984"/>
    </source>
</evidence>
<evidence type="ECO:0000313" key="22">
    <source>
        <dbReference type="Proteomes" id="UP000176723"/>
    </source>
</evidence>
<feature type="domain" description="Glycosyl transferase family 51" evidence="20">
    <location>
        <begin position="122"/>
        <end position="294"/>
    </location>
</feature>
<reference evidence="21 22" key="1">
    <citation type="journal article" date="2016" name="Nat. Commun.">
        <title>Thousands of microbial genomes shed light on interconnected biogeochemical processes in an aquifer system.</title>
        <authorList>
            <person name="Anantharaman K."/>
            <person name="Brown C.T."/>
            <person name="Hug L.A."/>
            <person name="Sharon I."/>
            <person name="Castelle C.J."/>
            <person name="Probst A.J."/>
            <person name="Thomas B.C."/>
            <person name="Singh A."/>
            <person name="Wilkins M.J."/>
            <person name="Karaoz U."/>
            <person name="Brodie E.L."/>
            <person name="Williams K.H."/>
            <person name="Hubbard S.S."/>
            <person name="Banfield J.F."/>
        </authorList>
    </citation>
    <scope>NUCLEOTIDE SEQUENCE [LARGE SCALE GENOMIC DNA]</scope>
</reference>
<dbReference type="GO" id="GO:0008955">
    <property type="term" value="F:peptidoglycan glycosyltransferase activity"/>
    <property type="evidence" value="ECO:0007669"/>
    <property type="project" value="UniProtKB-EC"/>
</dbReference>
<keyword evidence="18" id="KW-1133">Transmembrane helix</keyword>
<dbReference type="PANTHER" id="PTHR32282:SF11">
    <property type="entry name" value="PENICILLIN-BINDING PROTEIN 1B"/>
    <property type="match status" value="1"/>
</dbReference>
<evidence type="ECO:0000313" key="21">
    <source>
        <dbReference type="EMBL" id="OGY21147.1"/>
    </source>
</evidence>
<keyword evidence="10" id="KW-0133">Cell shape</keyword>
<keyword evidence="4" id="KW-1003">Cell membrane</keyword>
<feature type="region of interest" description="Disordered" evidence="17">
    <location>
        <begin position="20"/>
        <end position="50"/>
    </location>
</feature>
<keyword evidence="9" id="KW-0378">Hydrolase</keyword>
<evidence type="ECO:0000256" key="6">
    <source>
        <dbReference type="ARBA" id="ARBA00022670"/>
    </source>
</evidence>
<keyword evidence="6" id="KW-0645">Protease</keyword>
<evidence type="ECO:0000256" key="5">
    <source>
        <dbReference type="ARBA" id="ARBA00022645"/>
    </source>
</evidence>
<accession>A0A1G1W187</accession>
<keyword evidence="14" id="KW-0961">Cell wall biogenesis/degradation</keyword>
<comment type="subcellular location">
    <subcellularLocation>
        <location evidence="1">Cell membrane</location>
    </subcellularLocation>
</comment>
<evidence type="ECO:0000256" key="15">
    <source>
        <dbReference type="ARBA" id="ARBA00034000"/>
    </source>
</evidence>
<dbReference type="InterPro" id="IPR036950">
    <property type="entry name" value="PBP_transglycosylase"/>
</dbReference>
<keyword evidence="11" id="KW-0573">Peptidoglycan synthesis</keyword>
<dbReference type="InterPro" id="IPR012338">
    <property type="entry name" value="Beta-lactam/transpept-like"/>
</dbReference>
<dbReference type="InterPro" id="IPR001460">
    <property type="entry name" value="PCN-bd_Tpept"/>
</dbReference>
<dbReference type="EMBL" id="MHCL01000016">
    <property type="protein sequence ID" value="OGY21147.1"/>
    <property type="molecule type" value="Genomic_DNA"/>
</dbReference>
<evidence type="ECO:0000256" key="12">
    <source>
        <dbReference type="ARBA" id="ARBA00023136"/>
    </source>
</evidence>
<evidence type="ECO:0000259" key="19">
    <source>
        <dbReference type="Pfam" id="PF00905"/>
    </source>
</evidence>
<gene>
    <name evidence="21" type="ORF">A3A65_03625</name>
</gene>
<dbReference type="FunFam" id="1.10.3810.10:FF:000001">
    <property type="entry name" value="Penicillin-binding protein 1A"/>
    <property type="match status" value="1"/>
</dbReference>
<protein>
    <submittedName>
        <fullName evidence="21">Uncharacterized protein</fullName>
    </submittedName>
</protein>
<keyword evidence="12 18" id="KW-0472">Membrane</keyword>
<dbReference type="GO" id="GO:0009002">
    <property type="term" value="F:serine-type D-Ala-D-Ala carboxypeptidase activity"/>
    <property type="evidence" value="ECO:0007669"/>
    <property type="project" value="UniProtKB-EC"/>
</dbReference>
<feature type="compositionally biased region" description="Basic and acidic residues" evidence="17">
    <location>
        <begin position="38"/>
        <end position="50"/>
    </location>
</feature>
<evidence type="ECO:0000256" key="4">
    <source>
        <dbReference type="ARBA" id="ARBA00022475"/>
    </source>
</evidence>
<evidence type="ECO:0000256" key="9">
    <source>
        <dbReference type="ARBA" id="ARBA00022801"/>
    </source>
</evidence>
<dbReference type="Pfam" id="PF00905">
    <property type="entry name" value="Transpeptidase"/>
    <property type="match status" value="1"/>
</dbReference>
<comment type="catalytic activity">
    <reaction evidence="16">
        <text>[GlcNAc-(1-&gt;4)-Mur2Ac(oyl-L-Ala-gamma-D-Glu-L-Lys-D-Ala-D-Ala)](n)-di-trans,octa-cis-undecaprenyl diphosphate + beta-D-GlcNAc-(1-&gt;4)-Mur2Ac(oyl-L-Ala-gamma-D-Glu-L-Lys-D-Ala-D-Ala)-di-trans,octa-cis-undecaprenyl diphosphate = [GlcNAc-(1-&gt;4)-Mur2Ac(oyl-L-Ala-gamma-D-Glu-L-Lys-D-Ala-D-Ala)](n+1)-di-trans,octa-cis-undecaprenyl diphosphate + di-trans,octa-cis-undecaprenyl diphosphate + H(+)</text>
        <dbReference type="Rhea" id="RHEA:23708"/>
        <dbReference type="Rhea" id="RHEA-COMP:9602"/>
        <dbReference type="Rhea" id="RHEA-COMP:9603"/>
        <dbReference type="ChEBI" id="CHEBI:15378"/>
        <dbReference type="ChEBI" id="CHEBI:58405"/>
        <dbReference type="ChEBI" id="CHEBI:60033"/>
        <dbReference type="ChEBI" id="CHEBI:78435"/>
        <dbReference type="EC" id="2.4.99.28"/>
    </reaction>
</comment>
<dbReference type="STRING" id="1797593.A3A65_03625"/>
<evidence type="ECO:0000256" key="18">
    <source>
        <dbReference type="SAM" id="Phobius"/>
    </source>
</evidence>
<dbReference type="GO" id="GO:0071555">
    <property type="term" value="P:cell wall organization"/>
    <property type="evidence" value="ECO:0007669"/>
    <property type="project" value="UniProtKB-KW"/>
</dbReference>
<dbReference type="GO" id="GO:0008360">
    <property type="term" value="P:regulation of cell shape"/>
    <property type="evidence" value="ECO:0007669"/>
    <property type="project" value="UniProtKB-KW"/>
</dbReference>
<keyword evidence="13" id="KW-0511">Multifunctional enzyme</keyword>
<dbReference type="InterPro" id="IPR050396">
    <property type="entry name" value="Glycosyltr_51/Transpeptidase"/>
</dbReference>
<dbReference type="Gene3D" id="1.10.3810.10">
    <property type="entry name" value="Biosynthetic peptidoglycan transglycosylase-like"/>
    <property type="match status" value="1"/>
</dbReference>
<evidence type="ECO:0000259" key="20">
    <source>
        <dbReference type="Pfam" id="PF00912"/>
    </source>
</evidence>
<evidence type="ECO:0000256" key="2">
    <source>
        <dbReference type="ARBA" id="ARBA00007090"/>
    </source>
</evidence>
<name>A0A1G1W187_9BACT</name>
<evidence type="ECO:0000256" key="17">
    <source>
        <dbReference type="SAM" id="MobiDB-lite"/>
    </source>
</evidence>
<dbReference type="Gene3D" id="3.40.710.10">
    <property type="entry name" value="DD-peptidase/beta-lactamase superfamily"/>
    <property type="match status" value="1"/>
</dbReference>
<dbReference type="InterPro" id="IPR001264">
    <property type="entry name" value="Glyco_trans_51"/>
</dbReference>
<keyword evidence="5" id="KW-0121">Carboxypeptidase</keyword>
<organism evidence="21 22">
    <name type="scientific">Candidatus Chisholmbacteria bacterium RIFCSPLOWO2_01_FULL_49_14</name>
    <dbReference type="NCBI Taxonomy" id="1797593"/>
    <lineage>
        <taxon>Bacteria</taxon>
        <taxon>Candidatus Chisholmiibacteriota</taxon>
    </lineage>
</organism>
<dbReference type="AlphaFoldDB" id="A0A1G1W187"/>
<evidence type="ECO:0000256" key="13">
    <source>
        <dbReference type="ARBA" id="ARBA00023268"/>
    </source>
</evidence>
<comment type="similarity">
    <text evidence="3">In the N-terminal section; belongs to the glycosyltransferase 51 family.</text>
</comment>
<dbReference type="InterPro" id="IPR023346">
    <property type="entry name" value="Lysozyme-like_dom_sf"/>
</dbReference>
<evidence type="ECO:0000256" key="10">
    <source>
        <dbReference type="ARBA" id="ARBA00022960"/>
    </source>
</evidence>
<keyword evidence="7" id="KW-0328">Glycosyltransferase</keyword>
<comment type="caution">
    <text evidence="21">The sequence shown here is derived from an EMBL/GenBank/DDBJ whole genome shotgun (WGS) entry which is preliminary data.</text>
</comment>
<dbReference type="GO" id="GO:0006508">
    <property type="term" value="P:proteolysis"/>
    <property type="evidence" value="ECO:0007669"/>
    <property type="project" value="UniProtKB-KW"/>
</dbReference>
<comment type="similarity">
    <text evidence="2">In the C-terminal section; belongs to the transpeptidase family.</text>
</comment>
<dbReference type="Pfam" id="PF00912">
    <property type="entry name" value="Transgly"/>
    <property type="match status" value="1"/>
</dbReference>
<keyword evidence="8" id="KW-0808">Transferase</keyword>
<proteinExistence type="inferred from homology"/>
<evidence type="ECO:0000256" key="16">
    <source>
        <dbReference type="ARBA" id="ARBA00049902"/>
    </source>
</evidence>
<dbReference type="SUPFAM" id="SSF53955">
    <property type="entry name" value="Lysozyme-like"/>
    <property type="match status" value="1"/>
</dbReference>
<dbReference type="GO" id="GO:0005886">
    <property type="term" value="C:plasma membrane"/>
    <property type="evidence" value="ECO:0007669"/>
    <property type="project" value="UniProtKB-SubCell"/>
</dbReference>
<feature type="transmembrane region" description="Helical" evidence="18">
    <location>
        <begin position="74"/>
        <end position="93"/>
    </location>
</feature>
<sequence length="819" mass="90038">MPRLDFKRKLRAGSVVSGLLEKPANGASQKTSSSGKRKNPDIHRNGLLRGDENGSDHPWLAKRLASGKKMIREFWYVFCVLILIAIVAYVTIIKDLPSPGKLKQADVFSASTRIYDRNGVLLFEIYADRNRTPVSLKDLPKYLSQAHIAVEDKNFYKHNGFASEGLLRAMLNTVFRRKLQGGSTITQQLVKTALLTPERTVQRKIREAILALTVELIYSKDEILEMYLNHVPYGGTAWGIEAAAQTYFNKSAKDLSLSEASFLAGLPAAPTRYSPFGANPGIAKDRQELVLSRMVEDGYIGQQEADEAKASELKLTTPTVDIKAPHFVLWVKELLVEKYGEHLVERGGMKVSTTLDYQLQEYAQASLSAEISALEDLRVGNGAAVITHPKTGEILAMVGSRDYFDQEHDGNVNVTTRFRQPGSSIKPVNYATAFETGRLTPASVLLDVPSCFVVSGQPLYCPKNYDNAFHGPVQARFALGNSYNIPAVKTLAVNSIESMIATGSAMGITGWNDPTHYGLSLTLGGGEVRMIDMAVAFGVFANEGVKVPLQPILKVEDQGGAVLEQYNSQSMEERVNELNAAPRSASPENTSEPTRALSRETAYLISHILLDNNARSAAFGPSSQLVIPGKVVSVKTGTTNDLRDNWTIGFTPSFLVAVWVGNNDNTPMHPYLVSGITGAAPIWHEIMEKVLENQQSEWPDKPEDVIGLDVCTLSGLLPNPDNPCPTRHEFFIKGFAPSQVEQSRRGIWIKKDTGLPPVEGDLENLELQEHLVVSDPLTNDFCLDCPWPQETDEQGQLTGKLQYPQITITTTPTNNSPQD</sequence>
<dbReference type="PANTHER" id="PTHR32282">
    <property type="entry name" value="BINDING PROTEIN TRANSPEPTIDASE, PUTATIVE-RELATED"/>
    <property type="match status" value="1"/>
</dbReference>
<dbReference type="Proteomes" id="UP000176723">
    <property type="component" value="Unassembled WGS sequence"/>
</dbReference>
<dbReference type="SUPFAM" id="SSF56601">
    <property type="entry name" value="beta-lactamase/transpeptidase-like"/>
    <property type="match status" value="1"/>
</dbReference>
<dbReference type="GO" id="GO:0008658">
    <property type="term" value="F:penicillin binding"/>
    <property type="evidence" value="ECO:0007669"/>
    <property type="project" value="InterPro"/>
</dbReference>
<evidence type="ECO:0000256" key="3">
    <source>
        <dbReference type="ARBA" id="ARBA00007739"/>
    </source>
</evidence>
<dbReference type="GO" id="GO:0009252">
    <property type="term" value="P:peptidoglycan biosynthetic process"/>
    <property type="evidence" value="ECO:0007669"/>
    <property type="project" value="UniProtKB-KW"/>
</dbReference>